<dbReference type="EMBL" id="CP050467">
    <property type="protein sequence ID" value="UTZ27591.1"/>
    <property type="molecule type" value="Genomic_DNA"/>
</dbReference>
<dbReference type="AlphaFoldDB" id="A0AAE9SLF3"/>
<dbReference type="PROSITE" id="PS00041">
    <property type="entry name" value="HTH_ARAC_FAMILY_1"/>
    <property type="match status" value="1"/>
</dbReference>
<dbReference type="GO" id="GO:0043565">
    <property type="term" value="F:sequence-specific DNA binding"/>
    <property type="evidence" value="ECO:0007669"/>
    <property type="project" value="InterPro"/>
</dbReference>
<evidence type="ECO:0000256" key="2">
    <source>
        <dbReference type="ARBA" id="ARBA00023125"/>
    </source>
</evidence>
<dbReference type="GO" id="GO:0003700">
    <property type="term" value="F:DNA-binding transcription factor activity"/>
    <property type="evidence" value="ECO:0007669"/>
    <property type="project" value="InterPro"/>
</dbReference>
<dbReference type="PANTHER" id="PTHR40055:SF1">
    <property type="entry name" value="TRANSCRIPTIONAL REGULATOR YGIV-RELATED"/>
    <property type="match status" value="1"/>
</dbReference>
<dbReference type="PANTHER" id="PTHR40055">
    <property type="entry name" value="TRANSCRIPTIONAL REGULATOR YGIV-RELATED"/>
    <property type="match status" value="1"/>
</dbReference>
<dbReference type="PROSITE" id="PS01124">
    <property type="entry name" value="HTH_ARAC_FAMILY_2"/>
    <property type="match status" value="1"/>
</dbReference>
<evidence type="ECO:0000313" key="5">
    <source>
        <dbReference type="EMBL" id="UTZ27591.1"/>
    </source>
</evidence>
<dbReference type="SUPFAM" id="SSF55136">
    <property type="entry name" value="Probable bacterial effector-binding domain"/>
    <property type="match status" value="1"/>
</dbReference>
<evidence type="ECO:0000256" key="3">
    <source>
        <dbReference type="ARBA" id="ARBA00023163"/>
    </source>
</evidence>
<dbReference type="Proteomes" id="UP001058687">
    <property type="component" value="Chromosome 1"/>
</dbReference>
<keyword evidence="3" id="KW-0804">Transcription</keyword>
<dbReference type="InterPro" id="IPR020449">
    <property type="entry name" value="Tscrpt_reg_AraC-type_HTH"/>
</dbReference>
<dbReference type="InterPro" id="IPR011256">
    <property type="entry name" value="Reg_factor_effector_dom_sf"/>
</dbReference>
<gene>
    <name evidence="5" type="ORF">HB761_13025</name>
</gene>
<reference evidence="5" key="1">
    <citation type="submission" date="2020-03" db="EMBL/GenBank/DDBJ databases">
        <title>Five strains of Vibrio campbellii isolated from Mariana Trench.</title>
        <authorList>
            <person name="Liang J."/>
            <person name="Zhang X.-H."/>
        </authorList>
    </citation>
    <scope>NUCLEOTIDE SEQUENCE</scope>
    <source>
        <strain evidence="5">LJC014</strain>
    </source>
</reference>
<dbReference type="PRINTS" id="PR00032">
    <property type="entry name" value="HTHARAC"/>
</dbReference>
<dbReference type="InterPro" id="IPR018060">
    <property type="entry name" value="HTH_AraC"/>
</dbReference>
<dbReference type="Pfam" id="PF12833">
    <property type="entry name" value="HTH_18"/>
    <property type="match status" value="1"/>
</dbReference>
<evidence type="ECO:0000313" key="6">
    <source>
        <dbReference type="Proteomes" id="UP001058687"/>
    </source>
</evidence>
<keyword evidence="2" id="KW-0238">DNA-binding</keyword>
<sequence>MKARTIENRISSVCYLIDSEPDKSYSLQELSDVARVSKYHFQRVFKSIVGVSPHRYILLSRLRCASFKLAYFKELKIIDIALSAGFESPEAFSRAFLRLFNQTPTDFRKNPQWSSWGHKFNIRIPVREKEFDVNIEKYHSRKCVMITHKGEYLEGMRTFDTLLSWLVKSNYLNETETGSFITMPYSNPLEGASSEYRCDFAFTIDCKVPENDLGIFSNVIPEGYYAVLNYVGQREIHGFIHAITKIVTEWLPKTEWEAMPAPILFEHINSPLFVPESELITKICIPVLKKHSDNNKKNIHNSES</sequence>
<dbReference type="InterPro" id="IPR029442">
    <property type="entry name" value="GyrI-like"/>
</dbReference>
<evidence type="ECO:0000259" key="4">
    <source>
        <dbReference type="PROSITE" id="PS01124"/>
    </source>
</evidence>
<name>A0AAE9SLF3_9VIBR</name>
<dbReference type="SMART" id="SM00871">
    <property type="entry name" value="AraC_E_bind"/>
    <property type="match status" value="1"/>
</dbReference>
<feature type="domain" description="HTH araC/xylS-type" evidence="4">
    <location>
        <begin position="11"/>
        <end position="110"/>
    </location>
</feature>
<dbReference type="InterPro" id="IPR018062">
    <property type="entry name" value="HTH_AraC-typ_CS"/>
</dbReference>
<accession>A0AAE9SLF3</accession>
<dbReference type="InterPro" id="IPR050908">
    <property type="entry name" value="SmbC-like"/>
</dbReference>
<dbReference type="Gene3D" id="3.20.80.10">
    <property type="entry name" value="Regulatory factor, effector binding domain"/>
    <property type="match status" value="1"/>
</dbReference>
<dbReference type="RefSeq" id="WP_255935084.1">
    <property type="nucleotide sequence ID" value="NZ_CP050467.1"/>
</dbReference>
<proteinExistence type="predicted"/>
<dbReference type="InterPro" id="IPR010499">
    <property type="entry name" value="AraC_E-bd"/>
</dbReference>
<dbReference type="Pfam" id="PF06445">
    <property type="entry name" value="GyrI-like"/>
    <property type="match status" value="1"/>
</dbReference>
<evidence type="ECO:0000256" key="1">
    <source>
        <dbReference type="ARBA" id="ARBA00023015"/>
    </source>
</evidence>
<dbReference type="SUPFAM" id="SSF46689">
    <property type="entry name" value="Homeodomain-like"/>
    <property type="match status" value="2"/>
</dbReference>
<organism evidence="5 6">
    <name type="scientific">Vibrio campbellii</name>
    <dbReference type="NCBI Taxonomy" id="680"/>
    <lineage>
        <taxon>Bacteria</taxon>
        <taxon>Pseudomonadati</taxon>
        <taxon>Pseudomonadota</taxon>
        <taxon>Gammaproteobacteria</taxon>
        <taxon>Vibrionales</taxon>
        <taxon>Vibrionaceae</taxon>
        <taxon>Vibrio</taxon>
    </lineage>
</organism>
<dbReference type="Gene3D" id="1.10.10.60">
    <property type="entry name" value="Homeodomain-like"/>
    <property type="match status" value="2"/>
</dbReference>
<keyword evidence="1" id="KW-0805">Transcription regulation</keyword>
<dbReference type="SMART" id="SM00342">
    <property type="entry name" value="HTH_ARAC"/>
    <property type="match status" value="1"/>
</dbReference>
<dbReference type="InterPro" id="IPR009057">
    <property type="entry name" value="Homeodomain-like_sf"/>
</dbReference>
<protein>
    <submittedName>
        <fullName evidence="5">AraC family transcriptional regulator</fullName>
    </submittedName>
</protein>